<feature type="domain" description="Thymidylate synthase/dCMP hydroxymethylase" evidence="3">
    <location>
        <begin position="285"/>
        <end position="419"/>
    </location>
</feature>
<dbReference type="HOGENOM" id="CLU_643417_0_0_2"/>
<evidence type="ECO:0000256" key="2">
    <source>
        <dbReference type="ARBA" id="ARBA00022679"/>
    </source>
</evidence>
<dbReference type="eggNOG" id="arCOG03214">
    <property type="taxonomic scope" value="Archaea"/>
</dbReference>
<dbReference type="GO" id="GO:0005829">
    <property type="term" value="C:cytosol"/>
    <property type="evidence" value="ECO:0007669"/>
    <property type="project" value="TreeGrafter"/>
</dbReference>
<dbReference type="STRING" id="693661.Arcve_1297"/>
<dbReference type="GO" id="GO:0004799">
    <property type="term" value="F:thymidylate synthase activity"/>
    <property type="evidence" value="ECO:0007669"/>
    <property type="project" value="TreeGrafter"/>
</dbReference>
<sequence length="431" mass="50080">MIIASSVEDARRRLIGKILEEGKPFPSRYGRAIQCRPALVVIKNPEYVEELDYSCWQICRESYFDRVEGLLDVAAERLRAKPYTRRISIPIWLPKDHLCETPPAITEVSFLYFNDRLNVTAFVRSLDALNYFTPDSDFLNYMLEEVSEKSGLEKGSIAMLISCPHIYERDVERAESEARKAEEIFGVTDEAAHLVEDYISSAWHSALEAVYHGKEKQTEWGEVFEGQQTSRFVPRLFVEVRKPEENQIHDKAPFTREYGVEYAHSYVIYANCIDKPVSEPILKEGEVYTYAERARYCENDEVKVDQLYMCMEKLREERCRRDCYVGISRPWDLTSDEPPCLRGYQLVCEIQNDCNRLAGIFYMRSNDIYGAMHANMFAFATLTEYVAELTDFSGCTYYHFANDAHIYGEFIDAVKEILYPETPAFWSHLTL</sequence>
<dbReference type="GO" id="GO:0032259">
    <property type="term" value="P:methylation"/>
    <property type="evidence" value="ECO:0007669"/>
    <property type="project" value="UniProtKB-KW"/>
</dbReference>
<dbReference type="InterPro" id="IPR023451">
    <property type="entry name" value="Thymidate_synth/dCMP_Mease_dom"/>
</dbReference>
<dbReference type="KEGG" id="ave:Arcve_1297"/>
<keyword evidence="2" id="KW-0808">Transferase</keyword>
<gene>
    <name evidence="4" type="ordered locus">Arcve_1297</name>
</gene>
<protein>
    <submittedName>
        <fullName evidence="4">Thymidylate synthase</fullName>
    </submittedName>
</protein>
<evidence type="ECO:0000256" key="1">
    <source>
        <dbReference type="ARBA" id="ARBA00022603"/>
    </source>
</evidence>
<keyword evidence="1" id="KW-0489">Methyltransferase</keyword>
<evidence type="ECO:0000259" key="3">
    <source>
        <dbReference type="Pfam" id="PF00303"/>
    </source>
</evidence>
<dbReference type="Gene3D" id="3.30.572.10">
    <property type="entry name" value="Thymidylate synthase/dCMP hydroxymethylase domain"/>
    <property type="match status" value="2"/>
</dbReference>
<evidence type="ECO:0000313" key="5">
    <source>
        <dbReference type="Proteomes" id="UP000008136"/>
    </source>
</evidence>
<proteinExistence type="predicted"/>
<accession>F2KN27</accession>
<dbReference type="PANTHER" id="PTHR11548">
    <property type="entry name" value="THYMIDYLATE SYNTHASE 1"/>
    <property type="match status" value="1"/>
</dbReference>
<keyword evidence="5" id="KW-1185">Reference proteome</keyword>
<dbReference type="Proteomes" id="UP000008136">
    <property type="component" value="Chromosome"/>
</dbReference>
<dbReference type="OrthoDB" id="50118at2157"/>
<dbReference type="EMBL" id="CP002588">
    <property type="protein sequence ID" value="AEA47303.1"/>
    <property type="molecule type" value="Genomic_DNA"/>
</dbReference>
<dbReference type="InterPro" id="IPR045097">
    <property type="entry name" value="Thymidate_synth/dCMP_Mease"/>
</dbReference>
<dbReference type="GeneID" id="10394418"/>
<evidence type="ECO:0000313" key="4">
    <source>
        <dbReference type="EMBL" id="AEA47303.1"/>
    </source>
</evidence>
<dbReference type="RefSeq" id="WP_013683965.1">
    <property type="nucleotide sequence ID" value="NC_015320.1"/>
</dbReference>
<dbReference type="SUPFAM" id="SSF55831">
    <property type="entry name" value="Thymidylate synthase/dCMP hydroxymethylase"/>
    <property type="match status" value="2"/>
</dbReference>
<organism evidence="4 5">
    <name type="scientific">Archaeoglobus veneficus (strain DSM 11195 / SNP6)</name>
    <dbReference type="NCBI Taxonomy" id="693661"/>
    <lineage>
        <taxon>Archaea</taxon>
        <taxon>Methanobacteriati</taxon>
        <taxon>Methanobacteriota</taxon>
        <taxon>Archaeoglobi</taxon>
        <taxon>Archaeoglobales</taxon>
        <taxon>Archaeoglobaceae</taxon>
        <taxon>Archaeoglobus</taxon>
    </lineage>
</organism>
<dbReference type="InterPro" id="IPR036926">
    <property type="entry name" value="Thymidate_synth/dCMP_Mease_sf"/>
</dbReference>
<reference evidence="4 5" key="1">
    <citation type="submission" date="2011-03" db="EMBL/GenBank/DDBJ databases">
        <title>The complete genome of Archaeoglobus veneficus SNP6.</title>
        <authorList>
            <consortium name="US DOE Joint Genome Institute (JGI-PGF)"/>
            <person name="Lucas S."/>
            <person name="Copeland A."/>
            <person name="Lapidus A."/>
            <person name="Bruce D."/>
            <person name="Goodwin L."/>
            <person name="Pitluck S."/>
            <person name="Kyrpides N."/>
            <person name="Mavromatis K."/>
            <person name="Pagani I."/>
            <person name="Ivanova N."/>
            <person name="Mikhailova N."/>
            <person name="Lu M."/>
            <person name="Detter J.C."/>
            <person name="Tapia R."/>
            <person name="Han C."/>
            <person name="Land M."/>
            <person name="Hauser L."/>
            <person name="Markowitz V."/>
            <person name="Cheng J.-F."/>
            <person name="Hugenholtz P."/>
            <person name="Woyke T."/>
            <person name="Wu D."/>
            <person name="Spring S."/>
            <person name="Brambilla E."/>
            <person name="Klenk H.-P."/>
            <person name="Eisen J.A."/>
        </authorList>
    </citation>
    <scope>NUCLEOTIDE SEQUENCE [LARGE SCALE GENOMIC DNA]</scope>
    <source>
        <strain>SNP6</strain>
    </source>
</reference>
<dbReference type="Pfam" id="PF00303">
    <property type="entry name" value="Thymidylat_synt"/>
    <property type="match status" value="2"/>
</dbReference>
<feature type="domain" description="Thymidylate synthase/dCMP hydroxymethylase" evidence="3">
    <location>
        <begin position="61"/>
        <end position="180"/>
    </location>
</feature>
<dbReference type="AlphaFoldDB" id="F2KN27"/>
<dbReference type="GO" id="GO:0006231">
    <property type="term" value="P:dTMP biosynthetic process"/>
    <property type="evidence" value="ECO:0007669"/>
    <property type="project" value="TreeGrafter"/>
</dbReference>
<dbReference type="PANTHER" id="PTHR11548:SF1">
    <property type="entry name" value="THYMIDYLATE SYNTHASE 1"/>
    <property type="match status" value="1"/>
</dbReference>
<name>F2KN27_ARCVS</name>